<dbReference type="InterPro" id="IPR058852">
    <property type="entry name" value="HTH_77"/>
</dbReference>
<organism evidence="2 3">
    <name type="scientific">Kribbella shirazensis</name>
    <dbReference type="NCBI Taxonomy" id="1105143"/>
    <lineage>
        <taxon>Bacteria</taxon>
        <taxon>Bacillati</taxon>
        <taxon>Actinomycetota</taxon>
        <taxon>Actinomycetes</taxon>
        <taxon>Propionibacteriales</taxon>
        <taxon>Kribbellaceae</taxon>
        <taxon>Kribbella</taxon>
    </lineage>
</organism>
<dbReference type="CDD" id="cd06170">
    <property type="entry name" value="LuxR_C_like"/>
    <property type="match status" value="1"/>
</dbReference>
<accession>A0A7X5V4A2</accession>
<evidence type="ECO:0000313" key="3">
    <source>
        <dbReference type="Proteomes" id="UP000555407"/>
    </source>
</evidence>
<dbReference type="InterPro" id="IPR016032">
    <property type="entry name" value="Sig_transdc_resp-reg_C-effctor"/>
</dbReference>
<proteinExistence type="predicted"/>
<dbReference type="PANTHER" id="PTHR47691:SF3">
    <property type="entry name" value="HTH-TYPE TRANSCRIPTIONAL REGULATOR RV0890C-RELATED"/>
    <property type="match status" value="1"/>
</dbReference>
<dbReference type="GO" id="GO:0003677">
    <property type="term" value="F:DNA binding"/>
    <property type="evidence" value="ECO:0007669"/>
    <property type="project" value="InterPro"/>
</dbReference>
<evidence type="ECO:0000313" key="2">
    <source>
        <dbReference type="EMBL" id="NIK54356.1"/>
    </source>
</evidence>
<dbReference type="InterPro" id="IPR000792">
    <property type="entry name" value="Tscrpt_reg_LuxR_C"/>
</dbReference>
<reference evidence="2 3" key="1">
    <citation type="submission" date="2020-03" db="EMBL/GenBank/DDBJ databases">
        <title>Sequencing the genomes of 1000 actinobacteria strains.</title>
        <authorList>
            <person name="Klenk H.-P."/>
        </authorList>
    </citation>
    <scope>NUCLEOTIDE SEQUENCE [LARGE SCALE GENOMIC DNA]</scope>
    <source>
        <strain evidence="2 3">DSM 45490</strain>
    </source>
</reference>
<keyword evidence="3" id="KW-1185">Reference proteome</keyword>
<sequence>MTEPSGREAEVLAAIGAGLSNARIASRLHISIRTVEGHVSSLLRKYGVSSRSELAALSGTGAAGGAPTPGMIIGLPPARTSFVGRVRERAELLDLLASARLVTLLGPGGIGKTRLATVVAEAAGPTYPFGGVFVDLVPAQDGSVPQAVAAALEVAESPGKSLEAAIIGRLERGPFLLVLDNCEHVVDGVAAFADAVLAASPGTTILATSRERLAIPGEQTYHLGPLPLDSDAEQLFADRAAAVGPDDATDPAVVAELCARLDGLPLAIELAAARRRAMGELGLVVGLGDSLRLLAGGRGSTVRHRSLRSVIGWSHDLLDADEQRLLRRLGVFAGGFDLAAVAAVAELESASAADLLGRLADQSLLIPAQAGGQWRMLATIRAYAVEQLRASRDYADTLARHRQWAISVADDLRDRLDGHWESDFDAVADDLRAALATDDADGKLLTHRLARGLGCLTFARRFFAEAEQHYLAAAECAPTAAEALLDSRNAAAAALKVSGRTQASQHLLAAAERAGDDANVRAQALALSVSLMHRYGAEHTEVTADRTSALLATARGLFDGAGDPTTRAMIEAARAWNAAPDLTHPAPDTGLARVAVDAARDAGDPVLLLGALDALGGAVAGEGRLAEAHLISQQRLPLLAEIPRHEPYAEIEVVDALLMAATHAVGAADYAAVLAGSYPFMEASKVLALSCTGRFAEATGIAESEWENWIRNGSPPLRWMSPQAAAAALVHGLLGHPKEEENWRARALEIARVTDAAEVPHLAAIDAYVDARLAIHRGSAADVEDLVRRAVADLPEPWYAPYAKVAGVELAVVAGLPTAADLLGAAGSVRTTSDWAAAGILRAEGRLTGDLSAYTEAADLYDGIGARFERACTLLLLPDRAAEGRAEMVALGATIAVDWSAGIHWPARCHNQTGPR</sequence>
<dbReference type="Pfam" id="PF00196">
    <property type="entry name" value="GerE"/>
    <property type="match status" value="1"/>
</dbReference>
<dbReference type="Pfam" id="PF25872">
    <property type="entry name" value="HTH_77"/>
    <property type="match status" value="1"/>
</dbReference>
<dbReference type="PRINTS" id="PR00364">
    <property type="entry name" value="DISEASERSIST"/>
</dbReference>
<evidence type="ECO:0000259" key="1">
    <source>
        <dbReference type="PROSITE" id="PS50043"/>
    </source>
</evidence>
<dbReference type="PANTHER" id="PTHR47691">
    <property type="entry name" value="REGULATOR-RELATED"/>
    <property type="match status" value="1"/>
</dbReference>
<dbReference type="InterPro" id="IPR027417">
    <property type="entry name" value="P-loop_NTPase"/>
</dbReference>
<dbReference type="InterPro" id="IPR036388">
    <property type="entry name" value="WH-like_DNA-bd_sf"/>
</dbReference>
<dbReference type="PROSITE" id="PS50043">
    <property type="entry name" value="HTH_LUXR_2"/>
    <property type="match status" value="1"/>
</dbReference>
<dbReference type="PRINTS" id="PR00038">
    <property type="entry name" value="HTHLUXR"/>
</dbReference>
<feature type="domain" description="HTH luxR-type" evidence="1">
    <location>
        <begin position="1"/>
        <end position="62"/>
    </location>
</feature>
<gene>
    <name evidence="2" type="ORF">BJY22_000073</name>
</gene>
<dbReference type="SUPFAM" id="SSF46894">
    <property type="entry name" value="C-terminal effector domain of the bipartite response regulators"/>
    <property type="match status" value="1"/>
</dbReference>
<dbReference type="Gene3D" id="1.10.10.10">
    <property type="entry name" value="Winged helix-like DNA-binding domain superfamily/Winged helix DNA-binding domain"/>
    <property type="match status" value="1"/>
</dbReference>
<protein>
    <submittedName>
        <fullName evidence="2">Putative ATPase</fullName>
    </submittedName>
</protein>
<comment type="caution">
    <text evidence="2">The sequence shown here is derived from an EMBL/GenBank/DDBJ whole genome shotgun (WGS) entry which is preliminary data.</text>
</comment>
<name>A0A7X5V4A2_9ACTN</name>
<dbReference type="AlphaFoldDB" id="A0A7X5V4A2"/>
<dbReference type="Proteomes" id="UP000555407">
    <property type="component" value="Unassembled WGS sequence"/>
</dbReference>
<dbReference type="Gene3D" id="3.40.50.300">
    <property type="entry name" value="P-loop containing nucleotide triphosphate hydrolases"/>
    <property type="match status" value="1"/>
</dbReference>
<dbReference type="RefSeq" id="WP_167203185.1">
    <property type="nucleotide sequence ID" value="NZ_JAASRO010000001.1"/>
</dbReference>
<dbReference type="EMBL" id="JAASRO010000001">
    <property type="protein sequence ID" value="NIK54356.1"/>
    <property type="molecule type" value="Genomic_DNA"/>
</dbReference>
<dbReference type="SMART" id="SM00421">
    <property type="entry name" value="HTH_LUXR"/>
    <property type="match status" value="1"/>
</dbReference>
<dbReference type="GO" id="GO:0006355">
    <property type="term" value="P:regulation of DNA-templated transcription"/>
    <property type="evidence" value="ECO:0007669"/>
    <property type="project" value="InterPro"/>
</dbReference>
<dbReference type="PROSITE" id="PS00622">
    <property type="entry name" value="HTH_LUXR_1"/>
    <property type="match status" value="1"/>
</dbReference>
<dbReference type="SUPFAM" id="SSF52540">
    <property type="entry name" value="P-loop containing nucleoside triphosphate hydrolases"/>
    <property type="match status" value="1"/>
</dbReference>